<evidence type="ECO:0000313" key="1">
    <source>
        <dbReference type="EMBL" id="MBX53189.1"/>
    </source>
</evidence>
<accession>A0A2P2PEV0</accession>
<dbReference type="AlphaFoldDB" id="A0A2P2PEV0"/>
<proteinExistence type="predicted"/>
<reference evidence="1" key="1">
    <citation type="submission" date="2018-02" db="EMBL/GenBank/DDBJ databases">
        <title>Rhizophora mucronata_Transcriptome.</title>
        <authorList>
            <person name="Meera S.P."/>
            <person name="Sreeshan A."/>
            <person name="Augustine A."/>
        </authorList>
    </citation>
    <scope>NUCLEOTIDE SEQUENCE</scope>
    <source>
        <tissue evidence="1">Leaf</tissue>
    </source>
</reference>
<organism evidence="1">
    <name type="scientific">Rhizophora mucronata</name>
    <name type="common">Asiatic mangrove</name>
    <dbReference type="NCBI Taxonomy" id="61149"/>
    <lineage>
        <taxon>Eukaryota</taxon>
        <taxon>Viridiplantae</taxon>
        <taxon>Streptophyta</taxon>
        <taxon>Embryophyta</taxon>
        <taxon>Tracheophyta</taxon>
        <taxon>Spermatophyta</taxon>
        <taxon>Magnoliopsida</taxon>
        <taxon>eudicotyledons</taxon>
        <taxon>Gunneridae</taxon>
        <taxon>Pentapetalae</taxon>
        <taxon>rosids</taxon>
        <taxon>fabids</taxon>
        <taxon>Malpighiales</taxon>
        <taxon>Rhizophoraceae</taxon>
        <taxon>Rhizophora</taxon>
    </lineage>
</organism>
<dbReference type="EMBL" id="GGEC01072705">
    <property type="protein sequence ID" value="MBX53189.1"/>
    <property type="molecule type" value="Transcribed_RNA"/>
</dbReference>
<name>A0A2P2PEV0_RHIMU</name>
<protein>
    <submittedName>
        <fullName evidence="1">Uncharacterized protein</fullName>
    </submittedName>
</protein>
<sequence length="35" mass="3839">MLFLDFSLLSMLALAFSRLSVLSLPCPVLVLAFPL</sequence>